<dbReference type="InterPro" id="IPR036388">
    <property type="entry name" value="WH-like_DNA-bd_sf"/>
</dbReference>
<evidence type="ECO:0000256" key="1">
    <source>
        <dbReference type="ARBA" id="ARBA00006525"/>
    </source>
</evidence>
<feature type="domain" description="Smf/DprA SLOG" evidence="2">
    <location>
        <begin position="79"/>
        <end position="287"/>
    </location>
</feature>
<dbReference type="InterPro" id="IPR057666">
    <property type="entry name" value="DrpA_SLOG"/>
</dbReference>
<dbReference type="InterPro" id="IPR041614">
    <property type="entry name" value="DprA_WH"/>
</dbReference>
<dbReference type="SUPFAM" id="SSF102405">
    <property type="entry name" value="MCP/YpsA-like"/>
    <property type="match status" value="1"/>
</dbReference>
<dbReference type="Gene3D" id="3.40.50.450">
    <property type="match status" value="1"/>
</dbReference>
<dbReference type="OrthoDB" id="9785707at2"/>
<protein>
    <submittedName>
        <fullName evidence="4">DNA-protecting protein DprA</fullName>
    </submittedName>
</protein>
<dbReference type="AlphaFoldDB" id="A0A3N9TB25"/>
<gene>
    <name evidence="4" type="primary">dprA</name>
    <name evidence="4" type="ORF">EES38_20440</name>
</gene>
<dbReference type="EMBL" id="RJVQ01000014">
    <property type="protein sequence ID" value="RQW61289.1"/>
    <property type="molecule type" value="Genomic_DNA"/>
</dbReference>
<dbReference type="PANTHER" id="PTHR43022">
    <property type="entry name" value="PROTEIN SMF"/>
    <property type="match status" value="1"/>
</dbReference>
<keyword evidence="5" id="KW-1185">Reference proteome</keyword>
<reference evidence="4 5" key="1">
    <citation type="submission" date="2018-11" db="EMBL/GenBank/DDBJ databases">
        <title>Vibrio LJC006 sp. nov., isolated from seawater during the bloom of the enteromorpha.</title>
        <authorList>
            <person name="Liang J."/>
        </authorList>
    </citation>
    <scope>NUCLEOTIDE SEQUENCE [LARGE SCALE GENOMIC DNA]</scope>
    <source>
        <strain evidence="4 5">LJC006</strain>
    </source>
</reference>
<name>A0A3N9TB25_9VIBR</name>
<comment type="caution">
    <text evidence="4">The sequence shown here is derived from an EMBL/GenBank/DDBJ whole genome shotgun (WGS) entry which is preliminary data.</text>
</comment>
<sequence length="371" mass="41126">MDASTLSFWLTLCSTPKVGIKTITRLLQNYSLKELQEFKLNDWIQLKFSAQQAARLSSVDNLYVDKCLRWREQASDHSVITYLDDVYPPLLKEISSPPPTLFVQGQVTTLLKPQIAIVGSRHATRYGQQNAFDFAQSLCHKQFVVTSGLAMGVDGYAHDGALKANGETIAVLGCGFEHLYPKCHRHLAERIRHQGAVVSEFAPDVKARSEYFPRRNRIISGLSYGVLVVEAAEKSGSLISARYALEQNRDVFVIPGPIHQLNARGSNELIRSGACLVQNADHIIDEIKHLLTWRDNVDKMEKIATSSLNNGQEQLPFAQLLANVGEEATPVDILASRTHIPVEEVTVQLLELELKGLVVAVSGGYIRNGRG</sequence>
<dbReference type="RefSeq" id="WP_124939067.1">
    <property type="nucleotide sequence ID" value="NZ_RJVQ01000014.1"/>
</dbReference>
<evidence type="ECO:0000313" key="5">
    <source>
        <dbReference type="Proteomes" id="UP000281112"/>
    </source>
</evidence>
<dbReference type="PANTHER" id="PTHR43022:SF1">
    <property type="entry name" value="PROTEIN SMF"/>
    <property type="match status" value="1"/>
</dbReference>
<evidence type="ECO:0000313" key="4">
    <source>
        <dbReference type="EMBL" id="RQW61289.1"/>
    </source>
</evidence>
<dbReference type="Gene3D" id="1.10.10.10">
    <property type="entry name" value="Winged helix-like DNA-binding domain superfamily/Winged helix DNA-binding domain"/>
    <property type="match status" value="1"/>
</dbReference>
<proteinExistence type="inferred from homology"/>
<dbReference type="Proteomes" id="UP000281112">
    <property type="component" value="Unassembled WGS sequence"/>
</dbReference>
<comment type="similarity">
    <text evidence="1">Belongs to the DprA/Smf family.</text>
</comment>
<dbReference type="Pfam" id="PF02481">
    <property type="entry name" value="DNA_processg_A"/>
    <property type="match status" value="1"/>
</dbReference>
<dbReference type="Pfam" id="PF17782">
    <property type="entry name" value="WHD_DprA"/>
    <property type="match status" value="1"/>
</dbReference>
<feature type="domain" description="DprA winged helix" evidence="3">
    <location>
        <begin position="318"/>
        <end position="364"/>
    </location>
</feature>
<dbReference type="InterPro" id="IPR003488">
    <property type="entry name" value="DprA"/>
</dbReference>
<evidence type="ECO:0000259" key="3">
    <source>
        <dbReference type="Pfam" id="PF17782"/>
    </source>
</evidence>
<dbReference type="GO" id="GO:0009294">
    <property type="term" value="P:DNA-mediated transformation"/>
    <property type="evidence" value="ECO:0007669"/>
    <property type="project" value="InterPro"/>
</dbReference>
<organism evidence="4 5">
    <name type="scientific">Vibrio viridaestus</name>
    <dbReference type="NCBI Taxonomy" id="2487322"/>
    <lineage>
        <taxon>Bacteria</taxon>
        <taxon>Pseudomonadati</taxon>
        <taxon>Pseudomonadota</taxon>
        <taxon>Gammaproteobacteria</taxon>
        <taxon>Vibrionales</taxon>
        <taxon>Vibrionaceae</taxon>
        <taxon>Vibrio</taxon>
    </lineage>
</organism>
<dbReference type="NCBIfam" id="TIGR00732">
    <property type="entry name" value="dprA"/>
    <property type="match status" value="1"/>
</dbReference>
<evidence type="ECO:0000259" key="2">
    <source>
        <dbReference type="Pfam" id="PF02481"/>
    </source>
</evidence>
<accession>A0A3N9TB25</accession>